<keyword evidence="2" id="KW-1185">Reference proteome</keyword>
<name>A0ACC2EPF3_DIPCM</name>
<organism evidence="1 2">
    <name type="scientific">Diphasiastrum complanatum</name>
    <name type="common">Issler's clubmoss</name>
    <name type="synonym">Lycopodium complanatum</name>
    <dbReference type="NCBI Taxonomy" id="34168"/>
    <lineage>
        <taxon>Eukaryota</taxon>
        <taxon>Viridiplantae</taxon>
        <taxon>Streptophyta</taxon>
        <taxon>Embryophyta</taxon>
        <taxon>Tracheophyta</taxon>
        <taxon>Lycopodiopsida</taxon>
        <taxon>Lycopodiales</taxon>
        <taxon>Lycopodiaceae</taxon>
        <taxon>Lycopodioideae</taxon>
        <taxon>Diphasiastrum</taxon>
    </lineage>
</organism>
<comment type="caution">
    <text evidence="1">The sequence shown here is derived from an EMBL/GenBank/DDBJ whole genome shotgun (WGS) entry which is preliminary data.</text>
</comment>
<sequence length="1022" mass="114730">MSLLLQMKTMKEDSFHKSELILDVTMAVEELHSLNAREMKKLLKEKQNNLLWLNTGRGAFLRVDMERLAAYLPTHLMAYIVSRISGPRLRYLLRGVRLLHSLGGLALNHPKLEQILLQEVNTREQIIDFVIFLLVVLADAEQVYMETRLGSILALFHSTLVACSLYLLTTFVTPDWRDVARVLLVHPKVDVFMDVAFDAVRRDIGLLQSKVRTLHNKLSKNKTTFSAAERVAQTIVQQCEASLQVLQSLCEPQDFRDQLLKHKELCKNGGILRLVLATSKLQLPSSLQSSKTLVAAFSRLKSKALAMLLKFCETESVSFLDEVAANLRSMHLAELIAGEVLGVVKCALLEKPVKLEFPEDEKTPMGSLYINSMRLVDVLSDDSNFRPVVIEKITPALARLLAMDPNEFKSRWCGGSSALESAKSEADALLLYDPFHAAGAAMLNTAFANTAMSSGNSGYAPEEPRTGCSLSVKQMQPDKYAQEQSTLLVKIFANLHCFNPVVCSADEKDRFLRTFIHCLLVGPLSPNNSAFFFTQEQTAARICNNLHVLLDHVASFSSEEVNDEDVQLVSQFASTLHATLCVSRSSHESSEEIHPLLACIRDAHCKGLEKILGRRLESERWKRIQQRTAELLLREQMASGAKLSSVIETEGGSSHIKGSIAHAEHQEEVPSMVESRMLPKDTLDMELPPSNEIEILKKKGVVEEVETCNNEEPEKIDEEDEEEYTDDQNSMDALKTDEMNEESLHSVRSQGNAELDDPNEESEEKHPKKRQRRIMSEKQISMMEQALKEEPYMQRFPKLIQQWTDTLNQIGPEITHNQLKNWLNNRKARLARIARETRSEGDLTPGLEKARKTRSAFGQSSGPHSETAGSHPDSPEGIVEDSREVRRMLKSAKGTPILKCKSVDAEEGTDFLDSNDLESLESMLPKFRIGQNVSLRDGHGNELAFGIVHQLEGRWQGKKMHEQGLCLVEITKLLVDNSTKLPFPSELTGTTFEEAENLLGKVKVAWKLDNIGLVQANDKEQL</sequence>
<proteinExistence type="predicted"/>
<reference evidence="2" key="1">
    <citation type="journal article" date="2024" name="Proc. Natl. Acad. Sci. U.S.A.">
        <title>Extraordinary preservation of gene collinearity over three hundred million years revealed in homosporous lycophytes.</title>
        <authorList>
            <person name="Li C."/>
            <person name="Wickell D."/>
            <person name="Kuo L.Y."/>
            <person name="Chen X."/>
            <person name="Nie B."/>
            <person name="Liao X."/>
            <person name="Peng D."/>
            <person name="Ji J."/>
            <person name="Jenkins J."/>
            <person name="Williams M."/>
            <person name="Shu S."/>
            <person name="Plott C."/>
            <person name="Barry K."/>
            <person name="Rajasekar S."/>
            <person name="Grimwood J."/>
            <person name="Han X."/>
            <person name="Sun S."/>
            <person name="Hou Z."/>
            <person name="He W."/>
            <person name="Dai G."/>
            <person name="Sun C."/>
            <person name="Schmutz J."/>
            <person name="Leebens-Mack J.H."/>
            <person name="Li F.W."/>
            <person name="Wang L."/>
        </authorList>
    </citation>
    <scope>NUCLEOTIDE SEQUENCE [LARGE SCALE GENOMIC DNA]</scope>
    <source>
        <strain evidence="2">cv. PW_Plant_1</strain>
    </source>
</reference>
<accession>A0ACC2EPF3</accession>
<evidence type="ECO:0000313" key="2">
    <source>
        <dbReference type="Proteomes" id="UP001162992"/>
    </source>
</evidence>
<evidence type="ECO:0000313" key="1">
    <source>
        <dbReference type="EMBL" id="KAJ7568365.1"/>
    </source>
</evidence>
<protein>
    <submittedName>
        <fullName evidence="1">Uncharacterized protein</fullName>
    </submittedName>
</protein>
<gene>
    <name evidence="1" type="ORF">O6H91_01G029400</name>
</gene>
<dbReference type="Proteomes" id="UP001162992">
    <property type="component" value="Chromosome 1"/>
</dbReference>
<dbReference type="EMBL" id="CM055092">
    <property type="protein sequence ID" value="KAJ7568365.1"/>
    <property type="molecule type" value="Genomic_DNA"/>
</dbReference>